<accession>A0A6B3R3M4</accession>
<evidence type="ECO:0000313" key="6">
    <source>
        <dbReference type="Proteomes" id="UP000478505"/>
    </source>
</evidence>
<dbReference type="Gene3D" id="2.60.120.200">
    <property type="match status" value="1"/>
</dbReference>
<dbReference type="PROSITE" id="PS51762">
    <property type="entry name" value="GH16_2"/>
    <property type="match status" value="1"/>
</dbReference>
<name>A0A6B3R3M4_9FLAO</name>
<dbReference type="NCBIfam" id="TIGR04183">
    <property type="entry name" value="Por_Secre_tail"/>
    <property type="match status" value="1"/>
</dbReference>
<dbReference type="GO" id="GO:0004553">
    <property type="term" value="F:hydrolase activity, hydrolyzing O-glycosyl compounds"/>
    <property type="evidence" value="ECO:0007669"/>
    <property type="project" value="InterPro"/>
</dbReference>
<evidence type="ECO:0000256" key="3">
    <source>
        <dbReference type="SAM" id="SignalP"/>
    </source>
</evidence>
<feature type="domain" description="GH16" evidence="4">
    <location>
        <begin position="195"/>
        <end position="455"/>
    </location>
</feature>
<evidence type="ECO:0000256" key="2">
    <source>
        <dbReference type="ARBA" id="ARBA00022729"/>
    </source>
</evidence>
<dbReference type="SUPFAM" id="SSF49899">
    <property type="entry name" value="Concanavalin A-like lectins/glucanases"/>
    <property type="match status" value="1"/>
</dbReference>
<dbReference type="PANTHER" id="PTHR10963:SF55">
    <property type="entry name" value="GLYCOSIDE HYDROLASE FAMILY 16 PROTEIN"/>
    <property type="match status" value="1"/>
</dbReference>
<sequence length="540" mass="61248">MLKYLLIVLVALTSYNSFSQLLKDDFEGNTTISTWAADDVEMNTGFSNPWPGTQNPSSTVLRYKDNGGQYANIRFNSSAKIILEENTPFRLDIYVPSSSISGTQPNQISLKLQNKDQAQPWSNQTEIIKPIVLDQWQTVTFNFATDEYINLDANSPDPLTRTDFNRVLLQVNGENNTDVVTAYIDNFYFDGGEAPSEPQNPNDPVYDKLVWSDEFNTDGALDSSKWFHQTLLPNGSSWFNGEIQHYTDRLENTFVQDGIMHLVAKKETYTSQGTTKTHTSARLNSKFAFTYGRVEVRAKLPTGVGTWPAIWMLGQNINENGAYWDNQGYGTTSWPECGEIDIMEHWGDNQNFVQSAMHTPSSFGGTINHGGQYISTASSAFHVYTLDWYEDRMVFAVDGTVHYTYQPDLRNASTWPFTKNQYILLNIAIQPTIDPSFTESAMEIDYVRVYQESSLGNEEVLSESRLTIAPNPVQTFTTVYKPATSLDQRLEVYTIQGRQIKVYDLKQKETKIDMSDWSPGVYFFKQSGAEGSRTYKVLKQ</sequence>
<comment type="similarity">
    <text evidence="1">Belongs to the glycosyl hydrolase 16 family.</text>
</comment>
<comment type="caution">
    <text evidence="5">The sequence shown here is derived from an EMBL/GenBank/DDBJ whole genome shotgun (WGS) entry which is preliminary data.</text>
</comment>
<keyword evidence="6" id="KW-1185">Reference proteome</keyword>
<dbReference type="AlphaFoldDB" id="A0A6B3R3M4"/>
<dbReference type="EMBL" id="JAAIKD010000002">
    <property type="protein sequence ID" value="NEV93425.1"/>
    <property type="molecule type" value="Genomic_DNA"/>
</dbReference>
<dbReference type="CDD" id="cd08023">
    <property type="entry name" value="GH16_laminarinase_like"/>
    <property type="match status" value="1"/>
</dbReference>
<dbReference type="InterPro" id="IPR013320">
    <property type="entry name" value="ConA-like_dom_sf"/>
</dbReference>
<dbReference type="Proteomes" id="UP000478505">
    <property type="component" value="Unassembled WGS sequence"/>
</dbReference>
<dbReference type="RefSeq" id="WP_164004138.1">
    <property type="nucleotide sequence ID" value="NZ_JAAIKD010000002.1"/>
</dbReference>
<reference evidence="5 6" key="1">
    <citation type="submission" date="2020-02" db="EMBL/GenBank/DDBJ databases">
        <title>Flavobacteriaceae Psychroflexus bacterium YR1-1, complete genome.</title>
        <authorList>
            <person name="Li Y."/>
            <person name="Wu S."/>
        </authorList>
    </citation>
    <scope>NUCLEOTIDE SEQUENCE [LARGE SCALE GENOMIC DNA]</scope>
    <source>
        <strain evidence="5 6">YR1-1</strain>
    </source>
</reference>
<dbReference type="InterPro" id="IPR050546">
    <property type="entry name" value="Glycosyl_Hydrlase_16"/>
</dbReference>
<keyword evidence="5" id="KW-0378">Hydrolase</keyword>
<organism evidence="5 6">
    <name type="scientific">Psychroflexus aurantiacus</name>
    <dbReference type="NCBI Taxonomy" id="2709310"/>
    <lineage>
        <taxon>Bacteria</taxon>
        <taxon>Pseudomonadati</taxon>
        <taxon>Bacteroidota</taxon>
        <taxon>Flavobacteriia</taxon>
        <taxon>Flavobacteriales</taxon>
        <taxon>Flavobacteriaceae</taxon>
        <taxon>Psychroflexus</taxon>
    </lineage>
</organism>
<evidence type="ECO:0000256" key="1">
    <source>
        <dbReference type="ARBA" id="ARBA00006865"/>
    </source>
</evidence>
<dbReference type="Gene3D" id="2.60.120.260">
    <property type="entry name" value="Galactose-binding domain-like"/>
    <property type="match status" value="1"/>
</dbReference>
<proteinExistence type="inferred from homology"/>
<feature type="chain" id="PRO_5025467733" evidence="3">
    <location>
        <begin position="20"/>
        <end position="540"/>
    </location>
</feature>
<dbReference type="Pfam" id="PF00722">
    <property type="entry name" value="Glyco_hydro_16"/>
    <property type="match status" value="1"/>
</dbReference>
<evidence type="ECO:0000259" key="4">
    <source>
        <dbReference type="PROSITE" id="PS51762"/>
    </source>
</evidence>
<dbReference type="GO" id="GO:0005975">
    <property type="term" value="P:carbohydrate metabolic process"/>
    <property type="evidence" value="ECO:0007669"/>
    <property type="project" value="InterPro"/>
</dbReference>
<dbReference type="PANTHER" id="PTHR10963">
    <property type="entry name" value="GLYCOSYL HYDROLASE-RELATED"/>
    <property type="match status" value="1"/>
</dbReference>
<feature type="signal peptide" evidence="3">
    <location>
        <begin position="1"/>
        <end position="19"/>
    </location>
</feature>
<protein>
    <submittedName>
        <fullName evidence="5">Family 16 glycosylhydrolase</fullName>
    </submittedName>
</protein>
<dbReference type="InterPro" id="IPR000757">
    <property type="entry name" value="Beta-glucanase-like"/>
</dbReference>
<gene>
    <name evidence="5" type="ORF">G3567_04580</name>
</gene>
<dbReference type="InterPro" id="IPR026444">
    <property type="entry name" value="Secre_tail"/>
</dbReference>
<evidence type="ECO:0000313" key="5">
    <source>
        <dbReference type="EMBL" id="NEV93425.1"/>
    </source>
</evidence>
<keyword evidence="2 3" id="KW-0732">Signal</keyword>
<dbReference type="Pfam" id="PF18962">
    <property type="entry name" value="Por_Secre_tail"/>
    <property type="match status" value="1"/>
</dbReference>